<evidence type="ECO:0000313" key="4">
    <source>
        <dbReference type="Proteomes" id="UP001445076"/>
    </source>
</evidence>
<feature type="compositionally biased region" description="Basic and acidic residues" evidence="1">
    <location>
        <begin position="90"/>
        <end position="100"/>
    </location>
</feature>
<dbReference type="AlphaFoldDB" id="A0AAW0W2I3"/>
<keyword evidence="2" id="KW-0732">Signal</keyword>
<feature type="region of interest" description="Disordered" evidence="1">
    <location>
        <begin position="66"/>
        <end position="129"/>
    </location>
</feature>
<feature type="signal peptide" evidence="2">
    <location>
        <begin position="1"/>
        <end position="27"/>
    </location>
</feature>
<comment type="caution">
    <text evidence="3">The sequence shown here is derived from an EMBL/GenBank/DDBJ whole genome shotgun (WGS) entry which is preliminary data.</text>
</comment>
<sequence length="157" mass="17197">PSQRTMHTGGLLLCLAAVACVSQPCLTSRSGAAPLPPQRYTLLALLRAATAIHRHPQQYPQLYRRGNAGMPHTHFQAPHEPAVDLQEEEEARRAWDKRGAQEGSDTQVNVQEPQQEPQEGQQEAAVTAGLQQVGASIASNFLRHARSGPRPYDVPRI</sequence>
<evidence type="ECO:0000256" key="1">
    <source>
        <dbReference type="SAM" id="MobiDB-lite"/>
    </source>
</evidence>
<feature type="chain" id="PRO_5043530677" evidence="2">
    <location>
        <begin position="28"/>
        <end position="157"/>
    </location>
</feature>
<evidence type="ECO:0000313" key="3">
    <source>
        <dbReference type="EMBL" id="KAK8723334.1"/>
    </source>
</evidence>
<feature type="non-terminal residue" evidence="3">
    <location>
        <position position="1"/>
    </location>
</feature>
<evidence type="ECO:0000256" key="2">
    <source>
        <dbReference type="SAM" id="SignalP"/>
    </source>
</evidence>
<reference evidence="3 4" key="1">
    <citation type="journal article" date="2024" name="BMC Genomics">
        <title>Genome assembly of redclaw crayfish (Cherax quadricarinatus) provides insights into its immune adaptation and hypoxia tolerance.</title>
        <authorList>
            <person name="Liu Z."/>
            <person name="Zheng J."/>
            <person name="Li H."/>
            <person name="Fang K."/>
            <person name="Wang S."/>
            <person name="He J."/>
            <person name="Zhou D."/>
            <person name="Weng S."/>
            <person name="Chi M."/>
            <person name="Gu Z."/>
            <person name="He J."/>
            <person name="Li F."/>
            <person name="Wang M."/>
        </authorList>
    </citation>
    <scope>NUCLEOTIDE SEQUENCE [LARGE SCALE GENOMIC DNA]</scope>
    <source>
        <strain evidence="3">ZL_2023a</strain>
    </source>
</reference>
<organism evidence="3 4">
    <name type="scientific">Cherax quadricarinatus</name>
    <name type="common">Australian red claw crayfish</name>
    <dbReference type="NCBI Taxonomy" id="27406"/>
    <lineage>
        <taxon>Eukaryota</taxon>
        <taxon>Metazoa</taxon>
        <taxon>Ecdysozoa</taxon>
        <taxon>Arthropoda</taxon>
        <taxon>Crustacea</taxon>
        <taxon>Multicrustacea</taxon>
        <taxon>Malacostraca</taxon>
        <taxon>Eumalacostraca</taxon>
        <taxon>Eucarida</taxon>
        <taxon>Decapoda</taxon>
        <taxon>Pleocyemata</taxon>
        <taxon>Astacidea</taxon>
        <taxon>Parastacoidea</taxon>
        <taxon>Parastacidae</taxon>
        <taxon>Cherax</taxon>
    </lineage>
</organism>
<gene>
    <name evidence="3" type="ORF">OTU49_011664</name>
</gene>
<dbReference type="EMBL" id="JARKIK010000089">
    <property type="protein sequence ID" value="KAK8723334.1"/>
    <property type="molecule type" value="Genomic_DNA"/>
</dbReference>
<accession>A0AAW0W2I3</accession>
<protein>
    <submittedName>
        <fullName evidence="3">Uncharacterized protein</fullName>
    </submittedName>
</protein>
<feature type="non-terminal residue" evidence="3">
    <location>
        <position position="157"/>
    </location>
</feature>
<dbReference type="Proteomes" id="UP001445076">
    <property type="component" value="Unassembled WGS sequence"/>
</dbReference>
<feature type="compositionally biased region" description="Low complexity" evidence="1">
    <location>
        <begin position="111"/>
        <end position="123"/>
    </location>
</feature>
<keyword evidence="4" id="KW-1185">Reference proteome</keyword>
<name>A0AAW0W2I3_CHEQU</name>
<proteinExistence type="predicted"/>